<keyword evidence="4" id="KW-0804">Transcription</keyword>
<proteinExistence type="predicted"/>
<dbReference type="GO" id="GO:0046983">
    <property type="term" value="F:protein dimerization activity"/>
    <property type="evidence" value="ECO:0007669"/>
    <property type="project" value="InterPro"/>
</dbReference>
<dbReference type="Proteomes" id="UP000030653">
    <property type="component" value="Unassembled WGS sequence"/>
</dbReference>
<evidence type="ECO:0000256" key="5">
    <source>
        <dbReference type="ARBA" id="ARBA00023242"/>
    </source>
</evidence>
<keyword evidence="5" id="KW-0539">Nucleus</keyword>
<evidence type="ECO:0008006" key="9">
    <source>
        <dbReference type="Google" id="ProtNLM"/>
    </source>
</evidence>
<dbReference type="Gene3D" id="4.10.280.10">
    <property type="entry name" value="Helix-loop-helix DNA-binding domain"/>
    <property type="match status" value="1"/>
</dbReference>
<evidence type="ECO:0000256" key="4">
    <source>
        <dbReference type="ARBA" id="ARBA00023163"/>
    </source>
</evidence>
<keyword evidence="2" id="KW-0805">Transcription regulation</keyword>
<keyword evidence="3" id="KW-0238">DNA-binding</keyword>
<evidence type="ECO:0000256" key="2">
    <source>
        <dbReference type="ARBA" id="ARBA00023015"/>
    </source>
</evidence>
<dbReference type="GO" id="GO:0000978">
    <property type="term" value="F:RNA polymerase II cis-regulatory region sequence-specific DNA binding"/>
    <property type="evidence" value="ECO:0007669"/>
    <property type="project" value="TreeGrafter"/>
</dbReference>
<dbReference type="OrthoDB" id="5778525at2759"/>
<dbReference type="GO" id="GO:0005634">
    <property type="term" value="C:nucleus"/>
    <property type="evidence" value="ECO:0007669"/>
    <property type="project" value="UniProtKB-SubCell"/>
</dbReference>
<dbReference type="STRING" id="1858805.M5G974"/>
<dbReference type="GeneID" id="63686977"/>
<dbReference type="HOGENOM" id="CLU_1408712_0_0_1"/>
<evidence type="ECO:0000256" key="1">
    <source>
        <dbReference type="ARBA" id="ARBA00004123"/>
    </source>
</evidence>
<organism evidence="7 8">
    <name type="scientific">Dacryopinax primogenitus (strain DJM 731)</name>
    <name type="common">Brown rot fungus</name>
    <dbReference type="NCBI Taxonomy" id="1858805"/>
    <lineage>
        <taxon>Eukaryota</taxon>
        <taxon>Fungi</taxon>
        <taxon>Dikarya</taxon>
        <taxon>Basidiomycota</taxon>
        <taxon>Agaricomycotina</taxon>
        <taxon>Dacrymycetes</taxon>
        <taxon>Dacrymycetales</taxon>
        <taxon>Dacrymycetaceae</taxon>
        <taxon>Dacryopinax</taxon>
    </lineage>
</organism>
<dbReference type="InterPro" id="IPR036638">
    <property type="entry name" value="HLH_DNA-bd_sf"/>
</dbReference>
<dbReference type="AlphaFoldDB" id="M5G974"/>
<evidence type="ECO:0000256" key="3">
    <source>
        <dbReference type="ARBA" id="ARBA00023125"/>
    </source>
</evidence>
<name>M5G974_DACPD</name>
<protein>
    <recommendedName>
        <fullName evidence="9">BHLH domain-containing protein</fullName>
    </recommendedName>
</protein>
<dbReference type="RefSeq" id="XP_040631634.1">
    <property type="nucleotide sequence ID" value="XM_040771915.1"/>
</dbReference>
<dbReference type="OMA" id="INTHNTR"/>
<evidence type="ECO:0000313" key="7">
    <source>
        <dbReference type="EMBL" id="EJU04740.1"/>
    </source>
</evidence>
<accession>M5G974</accession>
<feature type="region of interest" description="Disordered" evidence="6">
    <location>
        <begin position="1"/>
        <end position="109"/>
    </location>
</feature>
<evidence type="ECO:0000256" key="6">
    <source>
        <dbReference type="SAM" id="MobiDB-lite"/>
    </source>
</evidence>
<gene>
    <name evidence="7" type="ORF">DACRYDRAFT_20381</name>
</gene>
<feature type="compositionally biased region" description="Polar residues" evidence="6">
    <location>
        <begin position="70"/>
        <end position="90"/>
    </location>
</feature>
<dbReference type="EMBL" id="JH795857">
    <property type="protein sequence ID" value="EJU04740.1"/>
    <property type="molecule type" value="Genomic_DNA"/>
</dbReference>
<feature type="compositionally biased region" description="Basic and acidic residues" evidence="6">
    <location>
        <begin position="158"/>
        <end position="173"/>
    </location>
</feature>
<comment type="subcellular location">
    <subcellularLocation>
        <location evidence="1">Nucleus</location>
    </subcellularLocation>
</comment>
<evidence type="ECO:0000313" key="8">
    <source>
        <dbReference type="Proteomes" id="UP000030653"/>
    </source>
</evidence>
<dbReference type="PANTHER" id="PTHR15741">
    <property type="entry name" value="BASIC HELIX-LOOP-HELIX ZIP TRANSCRIPTION FACTOR"/>
    <property type="match status" value="1"/>
</dbReference>
<reference evidence="7 8" key="1">
    <citation type="journal article" date="2012" name="Science">
        <title>The Paleozoic origin of enzymatic lignin decomposition reconstructed from 31 fungal genomes.</title>
        <authorList>
            <person name="Floudas D."/>
            <person name="Binder M."/>
            <person name="Riley R."/>
            <person name="Barry K."/>
            <person name="Blanchette R.A."/>
            <person name="Henrissat B."/>
            <person name="Martinez A.T."/>
            <person name="Otillar R."/>
            <person name="Spatafora J.W."/>
            <person name="Yadav J.S."/>
            <person name="Aerts A."/>
            <person name="Benoit I."/>
            <person name="Boyd A."/>
            <person name="Carlson A."/>
            <person name="Copeland A."/>
            <person name="Coutinho P.M."/>
            <person name="de Vries R.P."/>
            <person name="Ferreira P."/>
            <person name="Findley K."/>
            <person name="Foster B."/>
            <person name="Gaskell J."/>
            <person name="Glotzer D."/>
            <person name="Gorecki P."/>
            <person name="Heitman J."/>
            <person name="Hesse C."/>
            <person name="Hori C."/>
            <person name="Igarashi K."/>
            <person name="Jurgens J.A."/>
            <person name="Kallen N."/>
            <person name="Kersten P."/>
            <person name="Kohler A."/>
            <person name="Kuees U."/>
            <person name="Kumar T.K.A."/>
            <person name="Kuo A."/>
            <person name="LaButti K."/>
            <person name="Larrondo L.F."/>
            <person name="Lindquist E."/>
            <person name="Ling A."/>
            <person name="Lombard V."/>
            <person name="Lucas S."/>
            <person name="Lundell T."/>
            <person name="Martin R."/>
            <person name="McLaughlin D.J."/>
            <person name="Morgenstern I."/>
            <person name="Morin E."/>
            <person name="Murat C."/>
            <person name="Nagy L.G."/>
            <person name="Nolan M."/>
            <person name="Ohm R.A."/>
            <person name="Patyshakuliyeva A."/>
            <person name="Rokas A."/>
            <person name="Ruiz-Duenas F.J."/>
            <person name="Sabat G."/>
            <person name="Salamov A."/>
            <person name="Samejima M."/>
            <person name="Schmutz J."/>
            <person name="Slot J.C."/>
            <person name="St John F."/>
            <person name="Stenlid J."/>
            <person name="Sun H."/>
            <person name="Sun S."/>
            <person name="Syed K."/>
            <person name="Tsang A."/>
            <person name="Wiebenga A."/>
            <person name="Young D."/>
            <person name="Pisabarro A."/>
            <person name="Eastwood D.C."/>
            <person name="Martin F."/>
            <person name="Cullen D."/>
            <person name="Grigoriev I.V."/>
            <person name="Hibbett D.S."/>
        </authorList>
    </citation>
    <scope>NUCLEOTIDE SEQUENCE [LARGE SCALE GENOMIC DNA]</scope>
    <source>
        <strain evidence="7 8">DJM-731 SS1</strain>
    </source>
</reference>
<dbReference type="PANTHER" id="PTHR15741:SF27">
    <property type="entry name" value="TRANSCRIPTION FACTOR AP-4"/>
    <property type="match status" value="1"/>
</dbReference>
<keyword evidence="8" id="KW-1185">Reference proteome</keyword>
<sequence>MPQFPTPQGQGEGQGYSSFPGYLSLASARGQTTPTPLKPNPTPQTAEVKGDPKRTPPTPPAQPPAKRSKTSSTDAPSQNQWSPTQPSPTESDTKRAMAGMTSTVKTRPVALLSEEQKKANHIHSEQKRRATIRKGYEALCEVVPSLRDVVAAGGPGGRGRELGEEGEGKEAKRGRGVRARRSGKERSACPYKE</sequence>
<dbReference type="GO" id="GO:0000981">
    <property type="term" value="F:DNA-binding transcription factor activity, RNA polymerase II-specific"/>
    <property type="evidence" value="ECO:0007669"/>
    <property type="project" value="TreeGrafter"/>
</dbReference>
<dbReference type="InterPro" id="IPR052207">
    <property type="entry name" value="Max-like/E-box_TFs"/>
</dbReference>
<feature type="compositionally biased region" description="Basic and acidic residues" evidence="6">
    <location>
        <begin position="182"/>
        <end position="193"/>
    </location>
</feature>
<dbReference type="SUPFAM" id="SSF47459">
    <property type="entry name" value="HLH, helix-loop-helix DNA-binding domain"/>
    <property type="match status" value="1"/>
</dbReference>
<feature type="region of interest" description="Disordered" evidence="6">
    <location>
        <begin position="149"/>
        <end position="193"/>
    </location>
</feature>